<dbReference type="EMBL" id="LGCN01000037">
    <property type="protein sequence ID" value="KOT44333.1"/>
    <property type="molecule type" value="Genomic_DNA"/>
</dbReference>
<comment type="caution">
    <text evidence="2">The sequence shown here is derived from an EMBL/GenBank/DDBJ whole genome shotgun (WGS) entry which is preliminary data.</text>
</comment>
<evidence type="ECO:0000313" key="3">
    <source>
        <dbReference type="Proteomes" id="UP000037773"/>
    </source>
</evidence>
<feature type="region of interest" description="Disordered" evidence="1">
    <location>
        <begin position="365"/>
        <end position="448"/>
    </location>
</feature>
<dbReference type="AlphaFoldDB" id="A0A0M8QTV5"/>
<evidence type="ECO:0000256" key="1">
    <source>
        <dbReference type="SAM" id="MobiDB-lite"/>
    </source>
</evidence>
<name>A0A0M8QTV5_9ACTN</name>
<gene>
    <name evidence="2" type="ORF">ADK41_04375</name>
</gene>
<dbReference type="RefSeq" id="WP_159043939.1">
    <property type="nucleotide sequence ID" value="NZ_LGCN01000037.1"/>
</dbReference>
<keyword evidence="3" id="KW-1185">Reference proteome</keyword>
<protein>
    <recommendedName>
        <fullName evidence="4">PE-PGRS family protein</fullName>
    </recommendedName>
</protein>
<proteinExistence type="predicted"/>
<feature type="non-terminal residue" evidence="2">
    <location>
        <position position="448"/>
    </location>
</feature>
<evidence type="ECO:0008006" key="4">
    <source>
        <dbReference type="Google" id="ProtNLM"/>
    </source>
</evidence>
<sequence length="448" mass="46774">MVEVGGDGLPGRVLPGGSGEWTEVGFVWEWYAGDRPGQETIRLTRRIFLDDRGVDAGRVEVMRRNAFAGLAELNARGGRLPAVQPGGLDDGSDSSGPRLELAVEFVDSEADAHDVVQVRDGRPQAPGDMVQNVWFTQASPVLLAHEIAHGYGPRDAQAHDGGARDGGRALLTSPRDERGRPLGVPLTSHGDEAQQAGEGSWDLMGPIDVGESGRSYELTPHELGQIADILSPFLHHGVSAPKPRVVQETAYARPAAPVRSDEGLGFEDGLGFDVDMESGDFGDFAVFPGDDGEAVGSRAWAGGSVFPGDDGEAVGSRAWAGGSVDEDADVFALAEEYSGPAVPLVARGDASASVGVDGGVEASRTSRTEFAESGFVAGGGKRLGGSESSVDEDDTDRRAQRGSKRRRIEVEAGTGGGEGVRDEGADSDPEDLNTASVSLTELLPDFGS</sequence>
<evidence type="ECO:0000313" key="2">
    <source>
        <dbReference type="EMBL" id="KOT44333.1"/>
    </source>
</evidence>
<dbReference type="Proteomes" id="UP000037773">
    <property type="component" value="Unassembled WGS sequence"/>
</dbReference>
<feature type="compositionally biased region" description="Basic and acidic residues" evidence="1">
    <location>
        <begin position="156"/>
        <end position="167"/>
    </location>
</feature>
<organism evidence="2 3">
    <name type="scientific">Streptomyces caelestis</name>
    <dbReference type="NCBI Taxonomy" id="36816"/>
    <lineage>
        <taxon>Bacteria</taxon>
        <taxon>Bacillati</taxon>
        <taxon>Actinomycetota</taxon>
        <taxon>Actinomycetes</taxon>
        <taxon>Kitasatosporales</taxon>
        <taxon>Streptomycetaceae</taxon>
        <taxon>Streptomyces</taxon>
    </lineage>
</organism>
<reference evidence="2 3" key="1">
    <citation type="submission" date="2015-07" db="EMBL/GenBank/DDBJ databases">
        <authorList>
            <person name="Noorani M."/>
        </authorList>
    </citation>
    <scope>NUCLEOTIDE SEQUENCE [LARGE SCALE GENOMIC DNA]</scope>
    <source>
        <strain evidence="2 3">NRRL B-24567</strain>
    </source>
</reference>
<feature type="region of interest" description="Disordered" evidence="1">
    <location>
        <begin position="153"/>
        <end position="208"/>
    </location>
</feature>
<accession>A0A0M8QTV5</accession>